<sequence>MAASRWFRQIDDGFAMVQTELRDGDDGVERSRWSRSTTALRDRDELRLRDGWTESQPSHDRDGDGDEGVDRSRCPSSLCQCSSFSLFSESSYSSCLCRWFELQAHQFHSGV</sequence>
<organism evidence="1 2">
    <name type="scientific">Camellia lanceoleosa</name>
    <dbReference type="NCBI Taxonomy" id="1840588"/>
    <lineage>
        <taxon>Eukaryota</taxon>
        <taxon>Viridiplantae</taxon>
        <taxon>Streptophyta</taxon>
        <taxon>Embryophyta</taxon>
        <taxon>Tracheophyta</taxon>
        <taxon>Spermatophyta</taxon>
        <taxon>Magnoliopsida</taxon>
        <taxon>eudicotyledons</taxon>
        <taxon>Gunneridae</taxon>
        <taxon>Pentapetalae</taxon>
        <taxon>asterids</taxon>
        <taxon>Ericales</taxon>
        <taxon>Theaceae</taxon>
        <taxon>Camellia</taxon>
    </lineage>
</organism>
<reference evidence="1 2" key="1">
    <citation type="journal article" date="2022" name="Plant J.">
        <title>Chromosome-level genome of Camellia lanceoleosa provides a valuable resource for understanding genome evolution and self-incompatibility.</title>
        <authorList>
            <person name="Gong W."/>
            <person name="Xiao S."/>
            <person name="Wang L."/>
            <person name="Liao Z."/>
            <person name="Chang Y."/>
            <person name="Mo W."/>
            <person name="Hu G."/>
            <person name="Li W."/>
            <person name="Zhao G."/>
            <person name="Zhu H."/>
            <person name="Hu X."/>
            <person name="Ji K."/>
            <person name="Xiang X."/>
            <person name="Song Q."/>
            <person name="Yuan D."/>
            <person name="Jin S."/>
            <person name="Zhang L."/>
        </authorList>
    </citation>
    <scope>NUCLEOTIDE SEQUENCE [LARGE SCALE GENOMIC DNA]</scope>
    <source>
        <strain evidence="1">SQ_2022a</strain>
    </source>
</reference>
<evidence type="ECO:0000313" key="1">
    <source>
        <dbReference type="EMBL" id="KAI8018123.1"/>
    </source>
</evidence>
<proteinExistence type="predicted"/>
<dbReference type="EMBL" id="CM045759">
    <property type="protein sequence ID" value="KAI8018123.1"/>
    <property type="molecule type" value="Genomic_DNA"/>
</dbReference>
<keyword evidence="2" id="KW-1185">Reference proteome</keyword>
<gene>
    <name evidence="1" type="ORF">LOK49_LG04G03544</name>
</gene>
<evidence type="ECO:0000313" key="2">
    <source>
        <dbReference type="Proteomes" id="UP001060215"/>
    </source>
</evidence>
<comment type="caution">
    <text evidence="1">The sequence shown here is derived from an EMBL/GenBank/DDBJ whole genome shotgun (WGS) entry which is preliminary data.</text>
</comment>
<dbReference type="Proteomes" id="UP001060215">
    <property type="component" value="Chromosome 2"/>
</dbReference>
<accession>A0ACC0HXC9</accession>
<protein>
    <submittedName>
        <fullName evidence="1">Uncharacterized protein</fullName>
    </submittedName>
</protein>
<name>A0ACC0HXC9_9ERIC</name>